<evidence type="ECO:0000256" key="2">
    <source>
        <dbReference type="ARBA" id="ARBA00022679"/>
    </source>
</evidence>
<accession>A0ABV6QDB4</accession>
<comment type="similarity">
    <text evidence="1">Belongs to the P-Pant transferase superfamily. Gsp/Sfp/HetI/AcpT family.</text>
</comment>
<name>A0ABV6QDB4_9ACTN</name>
<dbReference type="PANTHER" id="PTHR12215:SF10">
    <property type="entry name" value="L-AMINOADIPATE-SEMIALDEHYDE DEHYDROGENASE-PHOSPHOPANTETHEINYL TRANSFERASE"/>
    <property type="match status" value="1"/>
</dbReference>
<keyword evidence="2 4" id="KW-0808">Transferase</keyword>
<dbReference type="Gene3D" id="3.90.470.20">
    <property type="entry name" value="4'-phosphopantetheinyl transferase domain"/>
    <property type="match status" value="2"/>
</dbReference>
<dbReference type="Proteomes" id="UP001589890">
    <property type="component" value="Unassembled WGS sequence"/>
</dbReference>
<protein>
    <submittedName>
        <fullName evidence="4">4'-phosphopantetheinyl transferase family protein</fullName>
    </submittedName>
</protein>
<dbReference type="GO" id="GO:0016740">
    <property type="term" value="F:transferase activity"/>
    <property type="evidence" value="ECO:0007669"/>
    <property type="project" value="UniProtKB-KW"/>
</dbReference>
<evidence type="ECO:0000313" key="4">
    <source>
        <dbReference type="EMBL" id="MFC0622619.1"/>
    </source>
</evidence>
<proteinExistence type="inferred from homology"/>
<dbReference type="EMBL" id="JBHLTC010000001">
    <property type="protein sequence ID" value="MFC0622619.1"/>
    <property type="molecule type" value="Genomic_DNA"/>
</dbReference>
<dbReference type="InterPro" id="IPR008278">
    <property type="entry name" value="4-PPantetheinyl_Trfase_dom"/>
</dbReference>
<dbReference type="SUPFAM" id="SSF56214">
    <property type="entry name" value="4'-phosphopantetheinyl transferase"/>
    <property type="match status" value="2"/>
</dbReference>
<keyword evidence="5" id="KW-1185">Reference proteome</keyword>
<dbReference type="InterPro" id="IPR037143">
    <property type="entry name" value="4-PPantetheinyl_Trfase_dom_sf"/>
</dbReference>
<evidence type="ECO:0000259" key="3">
    <source>
        <dbReference type="Pfam" id="PF01648"/>
    </source>
</evidence>
<gene>
    <name evidence="4" type="ORF">ACFFGN_00995</name>
</gene>
<dbReference type="InterPro" id="IPR050559">
    <property type="entry name" value="P-Pant_transferase_sf"/>
</dbReference>
<reference evidence="4 5" key="1">
    <citation type="submission" date="2024-09" db="EMBL/GenBank/DDBJ databases">
        <authorList>
            <person name="Sun Q."/>
            <person name="Mori K."/>
        </authorList>
    </citation>
    <scope>NUCLEOTIDE SEQUENCE [LARGE SCALE GENOMIC DNA]</scope>
    <source>
        <strain evidence="4 5">CGMCC 1.15906</strain>
    </source>
</reference>
<feature type="domain" description="4'-phosphopantetheinyl transferase" evidence="3">
    <location>
        <begin position="161"/>
        <end position="265"/>
    </location>
</feature>
<sequence>MSLRDGDCEVWIARTDLARTTRADATYAEPAHARTTHSGPSSAYGGTGSAYGGTGSAYAGLEHAGTSYPGLIGDLNEVERERLAAYRRTADRNRFVLGCAITRRVVGAYLGVDPADVPLDRTCQDCGKPHGKVRVAGDPLRLSVSHSGDLVLVAFHRSNEIGVDVEQVNPDLDTSTLASVVLAPEEVEALASVPSAERARAFTTYWTRKEAVLKATGDGMRVELSRLVISSPSSAAKVLRWRRFPAEHIHLQDIRLPDAGHVAALADLGPKAVPVVTRDAATILS</sequence>
<dbReference type="Pfam" id="PF01648">
    <property type="entry name" value="ACPS"/>
    <property type="match status" value="1"/>
</dbReference>
<evidence type="ECO:0000313" key="5">
    <source>
        <dbReference type="Proteomes" id="UP001589890"/>
    </source>
</evidence>
<dbReference type="RefSeq" id="WP_380043296.1">
    <property type="nucleotide sequence ID" value="NZ_JBHLTC010000001.1"/>
</dbReference>
<organism evidence="4 5">
    <name type="scientific">Kribbella deserti</name>
    <dbReference type="NCBI Taxonomy" id="1926257"/>
    <lineage>
        <taxon>Bacteria</taxon>
        <taxon>Bacillati</taxon>
        <taxon>Actinomycetota</taxon>
        <taxon>Actinomycetes</taxon>
        <taxon>Propionibacteriales</taxon>
        <taxon>Kribbellaceae</taxon>
        <taxon>Kribbella</taxon>
    </lineage>
</organism>
<dbReference type="PANTHER" id="PTHR12215">
    <property type="entry name" value="PHOSPHOPANTETHEINE TRANSFERASE"/>
    <property type="match status" value="1"/>
</dbReference>
<evidence type="ECO:0000256" key="1">
    <source>
        <dbReference type="ARBA" id="ARBA00010990"/>
    </source>
</evidence>
<comment type="caution">
    <text evidence="4">The sequence shown here is derived from an EMBL/GenBank/DDBJ whole genome shotgun (WGS) entry which is preliminary data.</text>
</comment>